<dbReference type="HAMAP" id="MF_04144">
    <property type="entry name" value="TERL_LAMBDA"/>
    <property type="match status" value="1"/>
</dbReference>
<keyword evidence="4" id="KW-1185">Reference proteome</keyword>
<dbReference type="GO" id="GO:0005524">
    <property type="term" value="F:ATP binding"/>
    <property type="evidence" value="ECO:0007669"/>
    <property type="project" value="InterPro"/>
</dbReference>
<gene>
    <name evidence="3" type="ORF">QJU57_01230</name>
</gene>
<organism evidence="3 4">
    <name type="scientific">Phocoenobacter atlanticus subsp. atlanticus</name>
    <dbReference type="NCBI Taxonomy" id="3061285"/>
    <lineage>
        <taxon>Bacteria</taxon>
        <taxon>Pseudomonadati</taxon>
        <taxon>Pseudomonadota</taxon>
        <taxon>Gammaproteobacteria</taxon>
        <taxon>Pasteurellales</taxon>
        <taxon>Pasteurellaceae</taxon>
        <taxon>Phocoenobacter</taxon>
        <taxon>Phocoenobacter atlanticus</taxon>
    </lineage>
</organism>
<comment type="caution">
    <text evidence="3">The sequence shown here is derived from an EMBL/GenBank/DDBJ whole genome shotgun (WGS) entry which is preliminary data.</text>
</comment>
<dbReference type="GO" id="GO:0016887">
    <property type="term" value="F:ATP hydrolysis activity"/>
    <property type="evidence" value="ECO:0007669"/>
    <property type="project" value="InterPro"/>
</dbReference>
<protein>
    <submittedName>
        <fullName evidence="3">Phage terminase large subunit family protein</fullName>
    </submittedName>
</protein>
<dbReference type="InterPro" id="IPR008866">
    <property type="entry name" value="Phage_lambda_GpA-like"/>
</dbReference>
<evidence type="ECO:0000313" key="3">
    <source>
        <dbReference type="EMBL" id="MDP8147700.1"/>
    </source>
</evidence>
<dbReference type="InterPro" id="IPR046453">
    <property type="entry name" value="GpA_ATPase"/>
</dbReference>
<evidence type="ECO:0000313" key="4">
    <source>
        <dbReference type="Proteomes" id="UP001226020"/>
    </source>
</evidence>
<evidence type="ECO:0000259" key="2">
    <source>
        <dbReference type="Pfam" id="PF20454"/>
    </source>
</evidence>
<dbReference type="Pfam" id="PF20454">
    <property type="entry name" value="GpA_nuclease"/>
    <property type="match status" value="1"/>
</dbReference>
<dbReference type="PANTHER" id="PTHR34413:SF2">
    <property type="entry name" value="PROPHAGE TAIL FIBER ASSEMBLY PROTEIN HOMOLOG TFAE-RELATED"/>
    <property type="match status" value="1"/>
</dbReference>
<reference evidence="3 4" key="1">
    <citation type="journal article" date="2023" name="Front. Microbiol.">
        <title>Phylogeography and host specificity of Pasteurellaceae pathogenic to sea-farmed fish in the north-east Atlantic.</title>
        <authorList>
            <person name="Gulla S."/>
            <person name="Colquhoun D.J."/>
            <person name="Olsen A.B."/>
            <person name="Spilsberg B."/>
            <person name="Lagesen K."/>
            <person name="Aakesson C.P."/>
            <person name="Strom S."/>
            <person name="Manji F."/>
            <person name="Birkbeck T.H."/>
            <person name="Nilsen H.K."/>
        </authorList>
    </citation>
    <scope>NUCLEOTIDE SEQUENCE [LARGE SCALE GENOMIC DNA]</scope>
    <source>
        <strain evidence="3 4">NVIB3131</strain>
    </source>
</reference>
<dbReference type="EMBL" id="JASAXT010000002">
    <property type="protein sequence ID" value="MDP8147700.1"/>
    <property type="molecule type" value="Genomic_DNA"/>
</dbReference>
<accession>A0AAW8CGX3</accession>
<evidence type="ECO:0000259" key="1">
    <source>
        <dbReference type="Pfam" id="PF05876"/>
    </source>
</evidence>
<proteinExistence type="inferred from homology"/>
<dbReference type="GO" id="GO:0004519">
    <property type="term" value="F:endonuclease activity"/>
    <property type="evidence" value="ECO:0007669"/>
    <property type="project" value="InterPro"/>
</dbReference>
<sequence>MFASAKSIKRDIAESIKAPRRMQVSEAIAEYMRVPVGGGNSVKWDANTAPYMLEPINCLNSREYDAVIFVGPARTGKTLGLIDGWIVYSIVCDPSDMLLVQLTQEKASEHSRKRLDRTFRCSPKVAERLSPRKNDNNIHDKIFRGGNFLKIGWPSINILSSSDYKFVALTDYDRWPEDIDGEGDGFSLASKRTTTFMSSGMTLVESSPGKDIRDVKFKVSSTHEAPPTTGILSLYNRGDRRRLYWQCPHCSNYFQPSLENMSNFREEKDFVKASENARLKCPHCKNLIEPEQKRQLNINSVWLKEGQKIDKQGKITGIGRQSRIASFWMEGPAAAYQTWSQLTYKLLNAEHEYEITGSEEILKAVINTDWGLPYLPRAALEQRSSDELMERREELEKRIVPNQCRFLIAAVDVQGGKNRRFVVQIVGYGENGERWLIDRYNLKWSLRSNEDGECYRIDPSSYLEDWDLLTSDVLNKQYRLEGYSNRKMPILAMAVDSGGEDGVTDLAYKYWRKCKRNGNGKKVYLIKGDSTKRQKLITRSYPDNTGRSNRHADARGDVPLYLLQTDAFKDRIYNALNRKTEGANYIHFPDWLGEWFFDELVYEERGVDGKWRKPGKGNNEAFDLFCYAHAIAILRGYERIKWGDEELIPYWARLPNVNPNVIITETNNEQQPEIELQKTQQITPLKPQQEARSSGWIEPKRGGWL</sequence>
<dbReference type="RefSeq" id="WP_306350790.1">
    <property type="nucleotide sequence ID" value="NZ_JASAWV010000002.1"/>
</dbReference>
<feature type="domain" description="Phage terminase large subunit GpA ATPase" evidence="1">
    <location>
        <begin position="40"/>
        <end position="302"/>
    </location>
</feature>
<dbReference type="AlphaFoldDB" id="A0AAW8CGX3"/>
<dbReference type="Proteomes" id="UP001226020">
    <property type="component" value="Unassembled WGS sequence"/>
</dbReference>
<dbReference type="PANTHER" id="PTHR34413">
    <property type="entry name" value="PROPHAGE TAIL FIBER ASSEMBLY PROTEIN HOMOLOG TFAE-RELATED-RELATED"/>
    <property type="match status" value="1"/>
</dbReference>
<dbReference type="Pfam" id="PF05876">
    <property type="entry name" value="GpA_ATPase"/>
    <property type="match status" value="1"/>
</dbReference>
<feature type="domain" description="Terminase large subunit GpA endonuclease" evidence="2">
    <location>
        <begin position="324"/>
        <end position="642"/>
    </location>
</feature>
<dbReference type="InterPro" id="IPR046454">
    <property type="entry name" value="GpA_endonuclease"/>
</dbReference>
<name>A0AAW8CGX3_9PAST</name>
<dbReference type="InterPro" id="IPR051220">
    <property type="entry name" value="TFA_Chaperone"/>
</dbReference>